<sequence length="114" mass="12211">MNNKADGIAPPAVSKHISSRAKVHQQMAPASKGGTLHQMAEIQSHQQQGSIRTQHNQQAITAPVMKRRQLDASVALSLPALGAPEKIGILSTHQHLQGEARTQSISTKQSHSSN</sequence>
<keyword evidence="3" id="KW-1185">Reference proteome</keyword>
<evidence type="ECO:0000256" key="1">
    <source>
        <dbReference type="SAM" id="MobiDB-lite"/>
    </source>
</evidence>
<reference evidence="2" key="1">
    <citation type="submission" date="2023-05" db="EMBL/GenBank/DDBJ databases">
        <title>Nepenthes gracilis genome sequencing.</title>
        <authorList>
            <person name="Fukushima K."/>
        </authorList>
    </citation>
    <scope>NUCLEOTIDE SEQUENCE</scope>
    <source>
        <strain evidence="2">SING2019-196</strain>
    </source>
</reference>
<dbReference type="AlphaFoldDB" id="A0AAD3XP95"/>
<feature type="region of interest" description="Disordered" evidence="1">
    <location>
        <begin position="1"/>
        <end position="58"/>
    </location>
</feature>
<protein>
    <submittedName>
        <fullName evidence="2">Uncharacterized protein</fullName>
    </submittedName>
</protein>
<accession>A0AAD3XP95</accession>
<dbReference type="EMBL" id="BSYO01000011">
    <property type="protein sequence ID" value="GMH11714.1"/>
    <property type="molecule type" value="Genomic_DNA"/>
</dbReference>
<feature type="compositionally biased region" description="Polar residues" evidence="1">
    <location>
        <begin position="41"/>
        <end position="58"/>
    </location>
</feature>
<organism evidence="2 3">
    <name type="scientific">Nepenthes gracilis</name>
    <name type="common">Slender pitcher plant</name>
    <dbReference type="NCBI Taxonomy" id="150966"/>
    <lineage>
        <taxon>Eukaryota</taxon>
        <taxon>Viridiplantae</taxon>
        <taxon>Streptophyta</taxon>
        <taxon>Embryophyta</taxon>
        <taxon>Tracheophyta</taxon>
        <taxon>Spermatophyta</taxon>
        <taxon>Magnoliopsida</taxon>
        <taxon>eudicotyledons</taxon>
        <taxon>Gunneridae</taxon>
        <taxon>Pentapetalae</taxon>
        <taxon>Caryophyllales</taxon>
        <taxon>Nepenthaceae</taxon>
        <taxon>Nepenthes</taxon>
    </lineage>
</organism>
<feature type="region of interest" description="Disordered" evidence="1">
    <location>
        <begin position="92"/>
        <end position="114"/>
    </location>
</feature>
<name>A0AAD3XP95_NEPGR</name>
<evidence type="ECO:0000313" key="2">
    <source>
        <dbReference type="EMBL" id="GMH11714.1"/>
    </source>
</evidence>
<gene>
    <name evidence="2" type="ORF">Nepgr_013555</name>
</gene>
<dbReference type="Proteomes" id="UP001279734">
    <property type="component" value="Unassembled WGS sequence"/>
</dbReference>
<comment type="caution">
    <text evidence="2">The sequence shown here is derived from an EMBL/GenBank/DDBJ whole genome shotgun (WGS) entry which is preliminary data.</text>
</comment>
<evidence type="ECO:0000313" key="3">
    <source>
        <dbReference type="Proteomes" id="UP001279734"/>
    </source>
</evidence>
<proteinExistence type="predicted"/>